<comment type="similarity">
    <text evidence="1 3">Belongs to the short-chain dehydrogenases/reductases (SDR) family.</text>
</comment>
<evidence type="ECO:0000313" key="5">
    <source>
        <dbReference type="Proteomes" id="UP000072605"/>
    </source>
</evidence>
<dbReference type="Pfam" id="PF00106">
    <property type="entry name" value="adh_short"/>
    <property type="match status" value="1"/>
</dbReference>
<dbReference type="InterPro" id="IPR051911">
    <property type="entry name" value="SDR_oxidoreductase"/>
</dbReference>
<dbReference type="GO" id="GO:0008206">
    <property type="term" value="P:bile acid metabolic process"/>
    <property type="evidence" value="ECO:0007669"/>
    <property type="project" value="UniProtKB-ARBA"/>
</dbReference>
<dbReference type="Gene3D" id="3.40.50.720">
    <property type="entry name" value="NAD(P)-binding Rossmann-like Domain"/>
    <property type="match status" value="1"/>
</dbReference>
<dbReference type="InterPro" id="IPR036291">
    <property type="entry name" value="NAD(P)-bd_dom_sf"/>
</dbReference>
<gene>
    <name evidence="4" type="ORF">RSA11_07335</name>
</gene>
<dbReference type="PANTHER" id="PTHR43976">
    <property type="entry name" value="SHORT CHAIN DEHYDROGENASE"/>
    <property type="match status" value="1"/>
</dbReference>
<dbReference type="GO" id="GO:0016491">
    <property type="term" value="F:oxidoreductase activity"/>
    <property type="evidence" value="ECO:0007669"/>
    <property type="project" value="UniProtKB-KW"/>
</dbReference>
<dbReference type="SUPFAM" id="SSF51735">
    <property type="entry name" value="NAD(P)-binding Rossmann-fold domains"/>
    <property type="match status" value="1"/>
</dbReference>
<dbReference type="PANTHER" id="PTHR43976:SF16">
    <property type="entry name" value="SHORT-CHAIN DEHYDROGENASE_REDUCTASE FAMILY PROTEIN"/>
    <property type="match status" value="1"/>
</dbReference>
<reference evidence="4 5" key="1">
    <citation type="journal article" date="2016" name="Front. Microbiol.">
        <title>Genomic Resource of Rice Seed Associated Bacteria.</title>
        <authorList>
            <person name="Midha S."/>
            <person name="Bansal K."/>
            <person name="Sharma S."/>
            <person name="Kumar N."/>
            <person name="Patil P.P."/>
            <person name="Chaudhry V."/>
            <person name="Patil P.B."/>
        </authorList>
    </citation>
    <scope>NUCLEOTIDE SEQUENCE [LARGE SCALE GENOMIC DNA]</scope>
    <source>
        <strain evidence="4 5">RSA11</strain>
    </source>
</reference>
<dbReference type="PRINTS" id="PR00080">
    <property type="entry name" value="SDRFAMILY"/>
</dbReference>
<dbReference type="CDD" id="cd05374">
    <property type="entry name" value="17beta-HSD-like_SDR_c"/>
    <property type="match status" value="1"/>
</dbReference>
<name>A0AAW3MC64_9BACL</name>
<dbReference type="AlphaFoldDB" id="A0AAW3MC64"/>
<organism evidence="4 5">
    <name type="scientific">Exiguobacterium indicum</name>
    <dbReference type="NCBI Taxonomy" id="296995"/>
    <lineage>
        <taxon>Bacteria</taxon>
        <taxon>Bacillati</taxon>
        <taxon>Bacillota</taxon>
        <taxon>Bacilli</taxon>
        <taxon>Bacillales</taxon>
        <taxon>Bacillales Family XII. Incertae Sedis</taxon>
        <taxon>Exiguobacterium</taxon>
    </lineage>
</organism>
<dbReference type="PRINTS" id="PR00081">
    <property type="entry name" value="GDHRDH"/>
</dbReference>
<dbReference type="RefSeq" id="WP_058713515.1">
    <property type="nucleotide sequence ID" value="NZ_LDQV01000018.1"/>
</dbReference>
<evidence type="ECO:0000256" key="1">
    <source>
        <dbReference type="ARBA" id="ARBA00006484"/>
    </source>
</evidence>
<protein>
    <submittedName>
        <fullName evidence="4">Short-chain dehydrogenase</fullName>
    </submittedName>
</protein>
<accession>A0AAW3MC64</accession>
<dbReference type="FunFam" id="3.40.50.720:FF:000084">
    <property type="entry name" value="Short-chain dehydrogenase reductase"/>
    <property type="match status" value="1"/>
</dbReference>
<sequence>MKQKKTIVITGASSGIGRATVERFSQEGWHVAATMRKPETSSDLASLPGVRLYALDVTDERSIRLAFEAITNDFGTIDILLNNAGYGAVGIFEEATPEQIKRQFDTNVFGVMNVTRQALPLFRKQRKGKIVTVTSVGGQVTFPIYSLYHSSKWAVEGFMESLHYELAPLGIAVKLIEPGPIKTDFYGRSQDLVQTDIADYSTYMKTALKNSNAAGEEAEGPEVVADAIHRAVMDDSKKMRYPVGKNAANLIRLKRFLPHAVFFRIVRRVIEKA</sequence>
<evidence type="ECO:0000256" key="3">
    <source>
        <dbReference type="RuleBase" id="RU000363"/>
    </source>
</evidence>
<dbReference type="InterPro" id="IPR002347">
    <property type="entry name" value="SDR_fam"/>
</dbReference>
<dbReference type="EMBL" id="LDQV01000018">
    <property type="protein sequence ID" value="KTR27089.1"/>
    <property type="molecule type" value="Genomic_DNA"/>
</dbReference>
<evidence type="ECO:0000256" key="2">
    <source>
        <dbReference type="ARBA" id="ARBA00023002"/>
    </source>
</evidence>
<evidence type="ECO:0000313" key="4">
    <source>
        <dbReference type="EMBL" id="KTR27089.1"/>
    </source>
</evidence>
<dbReference type="Proteomes" id="UP000072605">
    <property type="component" value="Unassembled WGS sequence"/>
</dbReference>
<proteinExistence type="inferred from homology"/>
<comment type="caution">
    <text evidence="4">The sequence shown here is derived from an EMBL/GenBank/DDBJ whole genome shotgun (WGS) entry which is preliminary data.</text>
</comment>
<keyword evidence="2" id="KW-0560">Oxidoreductase</keyword>